<gene>
    <name evidence="1" type="ORF">H9L05_17310</name>
</gene>
<sequence>MPATFRIYSSSAGSGKTYQLTKEYLKLALGPMIRLTLKAFWPLRLPTMRPGR</sequence>
<dbReference type="Proteomes" id="UP000516093">
    <property type="component" value="Chromosome"/>
</dbReference>
<proteinExistence type="predicted"/>
<dbReference type="RefSeq" id="WP_187731982.1">
    <property type="nucleotide sequence ID" value="NZ_CP060784.1"/>
</dbReference>
<dbReference type="EMBL" id="CP060784">
    <property type="protein sequence ID" value="QNP51705.1"/>
    <property type="molecule type" value="Genomic_DNA"/>
</dbReference>
<name>A0A7H0GTT9_9BACT</name>
<dbReference type="AlphaFoldDB" id="A0A7H0GTT9"/>
<reference evidence="1 2" key="1">
    <citation type="submission" date="2020-08" db="EMBL/GenBank/DDBJ databases">
        <title>Genome sequence of Hymenobacter qilianensis JCM 19763T.</title>
        <authorList>
            <person name="Hyun D.-W."/>
            <person name="Bae J.-W."/>
        </authorList>
    </citation>
    <scope>NUCLEOTIDE SEQUENCE [LARGE SCALE GENOMIC DNA]</scope>
    <source>
        <strain evidence="1 2">JCM 19763</strain>
    </source>
</reference>
<protein>
    <recommendedName>
        <fullName evidence="3">UvrD-like helicase ATP-binding domain-containing protein</fullName>
    </recommendedName>
</protein>
<evidence type="ECO:0000313" key="1">
    <source>
        <dbReference type="EMBL" id="QNP51705.1"/>
    </source>
</evidence>
<keyword evidence="2" id="KW-1185">Reference proteome</keyword>
<dbReference type="KEGG" id="hqi:H9L05_17310"/>
<accession>A0A7H0GTT9</accession>
<organism evidence="1 2">
    <name type="scientific">Hymenobacter qilianensis</name>
    <dbReference type="NCBI Taxonomy" id="1385715"/>
    <lineage>
        <taxon>Bacteria</taxon>
        <taxon>Pseudomonadati</taxon>
        <taxon>Bacteroidota</taxon>
        <taxon>Cytophagia</taxon>
        <taxon>Cytophagales</taxon>
        <taxon>Hymenobacteraceae</taxon>
        <taxon>Hymenobacter</taxon>
    </lineage>
</organism>
<evidence type="ECO:0008006" key="3">
    <source>
        <dbReference type="Google" id="ProtNLM"/>
    </source>
</evidence>
<evidence type="ECO:0000313" key="2">
    <source>
        <dbReference type="Proteomes" id="UP000516093"/>
    </source>
</evidence>